<sequence>MDKTMSVQFVTVVFTCLLVGLLAETVKVINSTDINNITLPLPPEDKSGSVQYVYPTVGEEEEFKNLTIICYVKINENGKDVTLFNQTRAEVEKLGKIVLEEHCTYAEDDMRKIGPGLIASLGG</sequence>
<evidence type="ECO:0000313" key="2">
    <source>
        <dbReference type="Proteomes" id="UP000015103"/>
    </source>
</evidence>
<evidence type="ECO:0000313" key="1">
    <source>
        <dbReference type="EnsemblMetazoa" id="RPRC006589-PA"/>
    </source>
</evidence>
<reference evidence="1" key="1">
    <citation type="submission" date="2015-05" db="UniProtKB">
        <authorList>
            <consortium name="EnsemblMetazoa"/>
        </authorList>
    </citation>
    <scope>IDENTIFICATION</scope>
</reference>
<dbReference type="Proteomes" id="UP000015103">
    <property type="component" value="Unassembled WGS sequence"/>
</dbReference>
<dbReference type="InParanoid" id="T1HRB9"/>
<name>T1HRB9_RHOPR</name>
<dbReference type="RefSeq" id="XP_073990343.1">
    <property type="nucleotide sequence ID" value="XM_074134242.1"/>
</dbReference>
<proteinExistence type="predicted"/>
<organism evidence="1 2">
    <name type="scientific">Rhodnius prolixus</name>
    <name type="common">Triatomid bug</name>
    <dbReference type="NCBI Taxonomy" id="13249"/>
    <lineage>
        <taxon>Eukaryota</taxon>
        <taxon>Metazoa</taxon>
        <taxon>Ecdysozoa</taxon>
        <taxon>Arthropoda</taxon>
        <taxon>Hexapoda</taxon>
        <taxon>Insecta</taxon>
        <taxon>Pterygota</taxon>
        <taxon>Neoptera</taxon>
        <taxon>Paraneoptera</taxon>
        <taxon>Hemiptera</taxon>
        <taxon>Heteroptera</taxon>
        <taxon>Panheteroptera</taxon>
        <taxon>Cimicomorpha</taxon>
        <taxon>Reduviidae</taxon>
        <taxon>Triatominae</taxon>
        <taxon>Rhodnius</taxon>
    </lineage>
</organism>
<dbReference type="AlphaFoldDB" id="T1HRB9"/>
<dbReference type="EMBL" id="ACPB03013910">
    <property type="status" value="NOT_ANNOTATED_CDS"/>
    <property type="molecule type" value="Genomic_DNA"/>
</dbReference>
<dbReference type="EnsemblMetazoa" id="RPRC006589-RA">
    <property type="protein sequence ID" value="RPRC006589-PA"/>
    <property type="gene ID" value="RPRC006589"/>
</dbReference>
<keyword evidence="2" id="KW-1185">Reference proteome</keyword>
<protein>
    <submittedName>
        <fullName evidence="1">Uncharacterized protein</fullName>
    </submittedName>
</protein>
<accession>T1HRB9</accession>
<dbReference type="GeneID" id="141457357"/>
<dbReference type="HOGENOM" id="CLU_2018039_0_0_1"/>
<dbReference type="VEuPathDB" id="VectorBase:RPRC006589"/>